<sequence length="79" mass="9366">MFSEMLIFWLLLEVVLSVSYFSLMIFFFDVDLKFTIHLKVVGLPSLVDLMFICWLKICDEKGCCNRISICYIICFDVFF</sequence>
<dbReference type="Gramene" id="mRNA:HanXRQr2_Chr10g0442561">
    <property type="protein sequence ID" value="mRNA:HanXRQr2_Chr10g0442561"/>
    <property type="gene ID" value="HanXRQr2_Chr10g0442561"/>
</dbReference>
<gene>
    <name evidence="4" type="ORF">HannXRQ_Chr03g0086781</name>
    <name evidence="3" type="ORF">HanXRQr2_Chr03g0130051</name>
    <name evidence="2" type="ORF">HanXRQr2_Chr10g0442561</name>
</gene>
<proteinExistence type="predicted"/>
<evidence type="ECO:0000256" key="1">
    <source>
        <dbReference type="SAM" id="Phobius"/>
    </source>
</evidence>
<organism evidence="4 5">
    <name type="scientific">Helianthus annuus</name>
    <name type="common">Common sunflower</name>
    <dbReference type="NCBI Taxonomy" id="4232"/>
    <lineage>
        <taxon>Eukaryota</taxon>
        <taxon>Viridiplantae</taxon>
        <taxon>Streptophyta</taxon>
        <taxon>Embryophyta</taxon>
        <taxon>Tracheophyta</taxon>
        <taxon>Spermatophyta</taxon>
        <taxon>Magnoliopsida</taxon>
        <taxon>eudicotyledons</taxon>
        <taxon>Gunneridae</taxon>
        <taxon>Pentapetalae</taxon>
        <taxon>asterids</taxon>
        <taxon>campanulids</taxon>
        <taxon>Asterales</taxon>
        <taxon>Asteraceae</taxon>
        <taxon>Asteroideae</taxon>
        <taxon>Heliantheae alliance</taxon>
        <taxon>Heliantheae</taxon>
        <taxon>Helianthus</taxon>
    </lineage>
</organism>
<reference evidence="2 5" key="1">
    <citation type="journal article" date="2017" name="Nature">
        <title>The sunflower genome provides insights into oil metabolism, flowering and Asterid evolution.</title>
        <authorList>
            <person name="Badouin H."/>
            <person name="Gouzy J."/>
            <person name="Grassa C.J."/>
            <person name="Murat F."/>
            <person name="Staton S.E."/>
            <person name="Cottret L."/>
            <person name="Lelandais-Briere C."/>
            <person name="Owens G.L."/>
            <person name="Carrere S."/>
            <person name="Mayjonade B."/>
            <person name="Legrand L."/>
            <person name="Gill N."/>
            <person name="Kane N.C."/>
            <person name="Bowers J.E."/>
            <person name="Hubner S."/>
            <person name="Bellec A."/>
            <person name="Berard A."/>
            <person name="Berges H."/>
            <person name="Blanchet N."/>
            <person name="Boniface M.C."/>
            <person name="Brunel D."/>
            <person name="Catrice O."/>
            <person name="Chaidir N."/>
            <person name="Claudel C."/>
            <person name="Donnadieu C."/>
            <person name="Faraut T."/>
            <person name="Fievet G."/>
            <person name="Helmstetter N."/>
            <person name="King M."/>
            <person name="Knapp S.J."/>
            <person name="Lai Z."/>
            <person name="Le Paslier M.C."/>
            <person name="Lippi Y."/>
            <person name="Lorenzon L."/>
            <person name="Mandel J.R."/>
            <person name="Marage G."/>
            <person name="Marchand G."/>
            <person name="Marquand E."/>
            <person name="Bret-Mestries E."/>
            <person name="Morien E."/>
            <person name="Nambeesan S."/>
            <person name="Nguyen T."/>
            <person name="Pegot-Espagnet P."/>
            <person name="Pouilly N."/>
            <person name="Raftis F."/>
            <person name="Sallet E."/>
            <person name="Schiex T."/>
            <person name="Thomas J."/>
            <person name="Vandecasteele C."/>
            <person name="Vares D."/>
            <person name="Vear F."/>
            <person name="Vautrin S."/>
            <person name="Crespi M."/>
            <person name="Mangin B."/>
            <person name="Burke J.M."/>
            <person name="Salse J."/>
            <person name="Munos S."/>
            <person name="Vincourt P."/>
            <person name="Rieseberg L.H."/>
            <person name="Langlade N.B."/>
        </authorList>
    </citation>
    <scope>NUCLEOTIDE SEQUENCE [LARGE SCALE GENOMIC DNA]</scope>
    <source>
        <strain evidence="5">cv. SF193</strain>
        <tissue evidence="2">Leaves</tissue>
    </source>
</reference>
<keyword evidence="1" id="KW-0812">Transmembrane</keyword>
<reference evidence="4" key="2">
    <citation type="submission" date="2017-02" db="EMBL/GenBank/DDBJ databases">
        <title>Sunflower complete genome.</title>
        <authorList>
            <person name="Langlade N."/>
            <person name="Munos S."/>
        </authorList>
    </citation>
    <scope>NUCLEOTIDE SEQUENCE [LARGE SCALE GENOMIC DNA]</scope>
    <source>
        <tissue evidence="4">Leaves</tissue>
    </source>
</reference>
<dbReference type="EMBL" id="CM007892">
    <property type="protein sequence ID" value="OTG32442.1"/>
    <property type="molecule type" value="Genomic_DNA"/>
</dbReference>
<keyword evidence="1" id="KW-0472">Membrane</keyword>
<reference evidence="2" key="3">
    <citation type="submission" date="2020-06" db="EMBL/GenBank/DDBJ databases">
        <title>Helianthus annuus Genome sequencing and assembly Release 2.</title>
        <authorList>
            <person name="Gouzy J."/>
            <person name="Langlade N."/>
            <person name="Munos S."/>
        </authorList>
    </citation>
    <scope>NUCLEOTIDE SEQUENCE</scope>
    <source>
        <tissue evidence="2">Leaves</tissue>
    </source>
</reference>
<dbReference type="AlphaFoldDB" id="A0A251VBX3"/>
<dbReference type="InParanoid" id="A0A251VBX3"/>
<name>A0A251VBX3_HELAN</name>
<dbReference type="Gramene" id="mRNA:HanXRQr2_Chr03g0130051">
    <property type="protein sequence ID" value="mRNA:HanXRQr2_Chr03g0130051"/>
    <property type="gene ID" value="HanXRQr2_Chr03g0130051"/>
</dbReference>
<evidence type="ECO:0000313" key="2">
    <source>
        <dbReference type="EMBL" id="KAF5786575.1"/>
    </source>
</evidence>
<evidence type="ECO:0000313" key="5">
    <source>
        <dbReference type="Proteomes" id="UP000215914"/>
    </source>
</evidence>
<accession>A0A251VBX3</accession>
<keyword evidence="1" id="KW-1133">Transmembrane helix</keyword>
<evidence type="ECO:0000313" key="4">
    <source>
        <dbReference type="EMBL" id="OTG32442.1"/>
    </source>
</evidence>
<evidence type="ECO:0000313" key="3">
    <source>
        <dbReference type="EMBL" id="KAF5816049.1"/>
    </source>
</evidence>
<dbReference type="EMBL" id="MNCJ02000318">
    <property type="protein sequence ID" value="KAF5816049.1"/>
    <property type="molecule type" value="Genomic_DNA"/>
</dbReference>
<protein>
    <submittedName>
        <fullName evidence="4">Uncharacterized protein</fullName>
    </submittedName>
</protein>
<keyword evidence="5" id="KW-1185">Reference proteome</keyword>
<dbReference type="Proteomes" id="UP000215914">
    <property type="component" value="Chromosome 3"/>
</dbReference>
<dbReference type="EMBL" id="MNCJ02000325">
    <property type="protein sequence ID" value="KAF5786575.1"/>
    <property type="molecule type" value="Genomic_DNA"/>
</dbReference>
<feature type="transmembrane region" description="Helical" evidence="1">
    <location>
        <begin position="6"/>
        <end position="28"/>
    </location>
</feature>